<reference evidence="5 6" key="1">
    <citation type="submission" date="2014-09" db="EMBL/GenBank/DDBJ databases">
        <title>Sporocytophaga myxococcoides PG-01 genome sequencing.</title>
        <authorList>
            <person name="Liu L."/>
            <person name="Gao P.J."/>
            <person name="Chen G.J."/>
            <person name="Wang L.S."/>
        </authorList>
    </citation>
    <scope>NUCLEOTIDE SEQUENCE [LARGE SCALE GENOMIC DNA]</scope>
    <source>
        <strain evidence="5 6">PG-01</strain>
    </source>
</reference>
<keyword evidence="6" id="KW-1185">Reference proteome</keyword>
<dbReference type="OrthoDB" id="635259at2"/>
<gene>
    <name evidence="5" type="ORF">MYP_4482</name>
</gene>
<dbReference type="AlphaFoldDB" id="A0A098LLR8"/>
<dbReference type="eggNOG" id="COG2207">
    <property type="taxonomic scope" value="Bacteria"/>
</dbReference>
<protein>
    <submittedName>
        <fullName evidence="5">AraC family transcriptional regulator</fullName>
    </submittedName>
</protein>
<evidence type="ECO:0000259" key="4">
    <source>
        <dbReference type="PROSITE" id="PS01124"/>
    </source>
</evidence>
<dbReference type="STRING" id="153721.MYP_4482"/>
<dbReference type="PANTHER" id="PTHR46796">
    <property type="entry name" value="HTH-TYPE TRANSCRIPTIONAL ACTIVATOR RHAS-RELATED"/>
    <property type="match status" value="1"/>
</dbReference>
<dbReference type="InterPro" id="IPR009057">
    <property type="entry name" value="Homeodomain-like_sf"/>
</dbReference>
<dbReference type="Proteomes" id="UP000030185">
    <property type="component" value="Unassembled WGS sequence"/>
</dbReference>
<feature type="domain" description="HTH araC/xylS-type" evidence="4">
    <location>
        <begin position="196"/>
        <end position="271"/>
    </location>
</feature>
<dbReference type="InterPro" id="IPR050204">
    <property type="entry name" value="AraC_XylS_family_regulators"/>
</dbReference>
<dbReference type="Pfam" id="PF20240">
    <property type="entry name" value="DUF6597"/>
    <property type="match status" value="1"/>
</dbReference>
<evidence type="ECO:0000256" key="2">
    <source>
        <dbReference type="ARBA" id="ARBA00023125"/>
    </source>
</evidence>
<dbReference type="GO" id="GO:0003700">
    <property type="term" value="F:DNA-binding transcription factor activity"/>
    <property type="evidence" value="ECO:0007669"/>
    <property type="project" value="InterPro"/>
</dbReference>
<dbReference type="PANTHER" id="PTHR46796:SF13">
    <property type="entry name" value="HTH-TYPE TRANSCRIPTIONAL ACTIVATOR RHAS"/>
    <property type="match status" value="1"/>
</dbReference>
<evidence type="ECO:0000256" key="3">
    <source>
        <dbReference type="ARBA" id="ARBA00023163"/>
    </source>
</evidence>
<dbReference type="EMBL" id="BBLT01000012">
    <property type="protein sequence ID" value="GAL87252.1"/>
    <property type="molecule type" value="Genomic_DNA"/>
</dbReference>
<accession>A0A098LLR8</accession>
<sequence length="271" mass="32141">MNIATEIRNLYNPIQPTVKQSAEKVTYIEFLPDIKLQPFIYCYWQLKTTQILTEQFNYRVVADGCIDIYFELNNPQENYVMGFCKKFTEFPLENTFNYVGVRFLPTMFPQLFGINAMELSNRFEHLHLVVPYLSDFIIHSFNENQQQEKIRTLLDNYFLDQITKSTFDYDSRLYGAIEIILKKFGVLDVEKELNTGISTRQLRRLFEFYIGDTTKTFSKIVRFQNILKAKPSSQSLRQNKLFFDVGYYDQSHFIKEFKNFYGVTPSKAFGR</sequence>
<dbReference type="SMART" id="SM00342">
    <property type="entry name" value="HTH_ARAC"/>
    <property type="match status" value="1"/>
</dbReference>
<organism evidence="5 6">
    <name type="scientific">Sporocytophaga myxococcoides</name>
    <dbReference type="NCBI Taxonomy" id="153721"/>
    <lineage>
        <taxon>Bacteria</taxon>
        <taxon>Pseudomonadati</taxon>
        <taxon>Bacteroidota</taxon>
        <taxon>Cytophagia</taxon>
        <taxon>Cytophagales</taxon>
        <taxon>Cytophagaceae</taxon>
        <taxon>Sporocytophaga</taxon>
    </lineage>
</organism>
<dbReference type="GO" id="GO:0043565">
    <property type="term" value="F:sequence-specific DNA binding"/>
    <property type="evidence" value="ECO:0007669"/>
    <property type="project" value="InterPro"/>
</dbReference>
<dbReference type="PROSITE" id="PS01124">
    <property type="entry name" value="HTH_ARAC_FAMILY_2"/>
    <property type="match status" value="1"/>
</dbReference>
<keyword evidence="2" id="KW-0238">DNA-binding</keyword>
<dbReference type="InterPro" id="IPR046532">
    <property type="entry name" value="DUF6597"/>
</dbReference>
<keyword evidence="3" id="KW-0804">Transcription</keyword>
<comment type="caution">
    <text evidence="5">The sequence shown here is derived from an EMBL/GenBank/DDBJ whole genome shotgun (WGS) entry which is preliminary data.</text>
</comment>
<dbReference type="InterPro" id="IPR018060">
    <property type="entry name" value="HTH_AraC"/>
</dbReference>
<evidence type="ECO:0000256" key="1">
    <source>
        <dbReference type="ARBA" id="ARBA00023015"/>
    </source>
</evidence>
<dbReference type="RefSeq" id="WP_045468372.1">
    <property type="nucleotide sequence ID" value="NZ_BBLT01000012.1"/>
</dbReference>
<proteinExistence type="predicted"/>
<dbReference type="SUPFAM" id="SSF46689">
    <property type="entry name" value="Homeodomain-like"/>
    <property type="match status" value="1"/>
</dbReference>
<dbReference type="Pfam" id="PF12833">
    <property type="entry name" value="HTH_18"/>
    <property type="match status" value="1"/>
</dbReference>
<evidence type="ECO:0000313" key="6">
    <source>
        <dbReference type="Proteomes" id="UP000030185"/>
    </source>
</evidence>
<dbReference type="Gene3D" id="1.10.10.60">
    <property type="entry name" value="Homeodomain-like"/>
    <property type="match status" value="1"/>
</dbReference>
<evidence type="ECO:0000313" key="5">
    <source>
        <dbReference type="EMBL" id="GAL87252.1"/>
    </source>
</evidence>
<name>A0A098LLR8_9BACT</name>
<keyword evidence="1" id="KW-0805">Transcription regulation</keyword>